<name>A0ABT4GWI8_PAEAL</name>
<sequence>MRLNQKRQIMDFIATIEEGIDYASHTNDDRTSVILQDSNDGLQFLLKLMNGEEEVIGLLHQAIQAVQSLMAGMKEEHKYSLHINKLKHLMVDVKTLIINNVKTDIEIAFMPYKASMWDALESIYREANQDPNCTCYVVPIPYYEKNAQGEIIKFCYEGNDFPKDVTTIPFELYDFENRRPDIIYIHNPFDNYNILTMVNSRFFSGNLAQYTEMLVYVPYYLAGSTATPEISVFPSYMNAAKIIVQSKNSLHSFIANGIDAHKLLDLGSPKLDAMFEAIKEPKEIPFYWKKIIGDKKAFLLNTGIADLLSIDSWFEQVEQVLNYFMDHEQFAVIWRPHPLTEITIKTMRPQLLESFEILENKLKQAANVIVDNSSDIYPAVAASDGIISDYSSVMLQCIVTEKPILGLLDSEMIATDRYYHADYSGCYFVNQDVTVPQFVEMVERGEDYKREERVSRFKKSVSNADGTCGQKIHQSIKNELMQQVLNI</sequence>
<proteinExistence type="predicted"/>
<dbReference type="RefSeq" id="WP_262866404.1">
    <property type="nucleotide sequence ID" value="NZ_JAMDLX010000103.1"/>
</dbReference>
<dbReference type="GeneID" id="94487793"/>
<accession>A0ABT4GWI8</accession>
<dbReference type="SUPFAM" id="SSF53756">
    <property type="entry name" value="UDP-Glycosyltransferase/glycogen phosphorylase"/>
    <property type="match status" value="1"/>
</dbReference>
<reference evidence="1 2" key="1">
    <citation type="submission" date="2022-05" db="EMBL/GenBank/DDBJ databases">
        <title>Genome Sequencing of Bee-Associated Microbes.</title>
        <authorList>
            <person name="Dunlap C."/>
        </authorList>
    </citation>
    <scope>NUCLEOTIDE SEQUENCE [LARGE SCALE GENOMIC DNA]</scope>
    <source>
        <strain evidence="1 2">NRRL B-04010</strain>
    </source>
</reference>
<dbReference type="Gene3D" id="3.40.50.12580">
    <property type="match status" value="1"/>
</dbReference>
<evidence type="ECO:0000313" key="2">
    <source>
        <dbReference type="Proteomes" id="UP001527181"/>
    </source>
</evidence>
<dbReference type="Proteomes" id="UP001527181">
    <property type="component" value="Unassembled WGS sequence"/>
</dbReference>
<gene>
    <name evidence="1" type="ORF">M5X12_10755</name>
</gene>
<comment type="caution">
    <text evidence="1">The sequence shown here is derived from an EMBL/GenBank/DDBJ whole genome shotgun (WGS) entry which is preliminary data.</text>
</comment>
<dbReference type="InterPro" id="IPR043148">
    <property type="entry name" value="TagF_C"/>
</dbReference>
<protein>
    <submittedName>
        <fullName evidence="1">CDP-glycerol glycerophosphotransferase family protein</fullName>
    </submittedName>
</protein>
<dbReference type="EMBL" id="JAMDNP010000019">
    <property type="protein sequence ID" value="MCY9761054.1"/>
    <property type="molecule type" value="Genomic_DNA"/>
</dbReference>
<dbReference type="InterPro" id="IPR007554">
    <property type="entry name" value="Glycerophosphate_synth"/>
</dbReference>
<organism evidence="1 2">
    <name type="scientific">Paenibacillus alvei</name>
    <name type="common">Bacillus alvei</name>
    <dbReference type="NCBI Taxonomy" id="44250"/>
    <lineage>
        <taxon>Bacteria</taxon>
        <taxon>Bacillati</taxon>
        <taxon>Bacillota</taxon>
        <taxon>Bacilli</taxon>
        <taxon>Bacillales</taxon>
        <taxon>Paenibacillaceae</taxon>
        <taxon>Paenibacillus</taxon>
    </lineage>
</organism>
<keyword evidence="2" id="KW-1185">Reference proteome</keyword>
<evidence type="ECO:0000313" key="1">
    <source>
        <dbReference type="EMBL" id="MCY9761054.1"/>
    </source>
</evidence>
<dbReference type="Pfam" id="PF04464">
    <property type="entry name" value="Glyphos_transf"/>
    <property type="match status" value="1"/>
</dbReference>